<dbReference type="PANTHER" id="PTHR30204">
    <property type="entry name" value="REDOX-CYCLING DRUG-SENSING TRANSCRIPTIONAL ACTIVATOR SOXR"/>
    <property type="match status" value="1"/>
</dbReference>
<comment type="caution">
    <text evidence="4">The sequence shown here is derived from an EMBL/GenBank/DDBJ whole genome shotgun (WGS) entry which is preliminary data.</text>
</comment>
<dbReference type="Pfam" id="PF13411">
    <property type="entry name" value="MerR_1"/>
    <property type="match status" value="1"/>
</dbReference>
<dbReference type="GO" id="GO:0003677">
    <property type="term" value="F:DNA binding"/>
    <property type="evidence" value="ECO:0007669"/>
    <property type="project" value="UniProtKB-KW"/>
</dbReference>
<dbReference type="PRINTS" id="PR00040">
    <property type="entry name" value="HTHMERR"/>
</dbReference>
<dbReference type="Gene3D" id="1.10.1660.10">
    <property type="match status" value="1"/>
</dbReference>
<dbReference type="InterPro" id="IPR000551">
    <property type="entry name" value="MerR-type_HTH_dom"/>
</dbReference>
<keyword evidence="1" id="KW-0238">DNA-binding</keyword>
<evidence type="ECO:0000259" key="3">
    <source>
        <dbReference type="PROSITE" id="PS50937"/>
    </source>
</evidence>
<evidence type="ECO:0000313" key="4">
    <source>
        <dbReference type="EMBL" id="MCQ4813243.1"/>
    </source>
</evidence>
<keyword evidence="2" id="KW-0175">Coiled coil</keyword>
<dbReference type="PANTHER" id="PTHR30204:SF83">
    <property type="entry name" value="TRANSCRIPTIONAL REGULATOR, MERR FAMILY"/>
    <property type="match status" value="1"/>
</dbReference>
<evidence type="ECO:0000256" key="2">
    <source>
        <dbReference type="SAM" id="Coils"/>
    </source>
</evidence>
<gene>
    <name evidence="4" type="ORF">NE630_02255</name>
</gene>
<evidence type="ECO:0000313" key="5">
    <source>
        <dbReference type="Proteomes" id="UP001205919"/>
    </source>
</evidence>
<keyword evidence="5" id="KW-1185">Reference proteome</keyword>
<dbReference type="SMART" id="SM00422">
    <property type="entry name" value="HTH_MERR"/>
    <property type="match status" value="1"/>
</dbReference>
<feature type="coiled-coil region" evidence="2">
    <location>
        <begin position="80"/>
        <end position="107"/>
    </location>
</feature>
<evidence type="ECO:0000256" key="1">
    <source>
        <dbReference type="ARBA" id="ARBA00023125"/>
    </source>
</evidence>
<accession>A0AAW5K3X7</accession>
<dbReference type="RefSeq" id="WP_008708946.1">
    <property type="nucleotide sequence ID" value="NZ_CABKQM010000002.1"/>
</dbReference>
<organism evidence="4 5">
    <name type="scientific">Cloacibacillus evryensis</name>
    <dbReference type="NCBI Taxonomy" id="508460"/>
    <lineage>
        <taxon>Bacteria</taxon>
        <taxon>Thermotogati</taxon>
        <taxon>Synergistota</taxon>
        <taxon>Synergistia</taxon>
        <taxon>Synergistales</taxon>
        <taxon>Synergistaceae</taxon>
        <taxon>Cloacibacillus</taxon>
    </lineage>
</organism>
<dbReference type="InterPro" id="IPR009061">
    <property type="entry name" value="DNA-bd_dom_put_sf"/>
</dbReference>
<dbReference type="GO" id="GO:0003700">
    <property type="term" value="F:DNA-binding transcription factor activity"/>
    <property type="evidence" value="ECO:0007669"/>
    <property type="project" value="InterPro"/>
</dbReference>
<sequence>MYTVKQTSEITGISGYTLRFYDKEGLFPHLNRDGQNRRLFSDEDLHNIETIQELREMGFSLAQIRSYLTAEEEGGMKRRRELLAEQMDRIRSELAAITRRMKKLQQAAEYYQVDIKGWANVMPADGASPVIFAA</sequence>
<dbReference type="CDD" id="cd01109">
    <property type="entry name" value="HTH_YyaN"/>
    <property type="match status" value="1"/>
</dbReference>
<feature type="domain" description="HTH merR-type" evidence="3">
    <location>
        <begin position="1"/>
        <end position="70"/>
    </location>
</feature>
<dbReference type="Proteomes" id="UP001205919">
    <property type="component" value="Unassembled WGS sequence"/>
</dbReference>
<proteinExistence type="predicted"/>
<dbReference type="PROSITE" id="PS50937">
    <property type="entry name" value="HTH_MERR_2"/>
    <property type="match status" value="1"/>
</dbReference>
<protein>
    <submittedName>
        <fullName evidence="4">MerR family transcriptional regulator</fullName>
    </submittedName>
</protein>
<reference evidence="4 5" key="1">
    <citation type="submission" date="2022-06" db="EMBL/GenBank/DDBJ databases">
        <title>Isolation of gut microbiota from human fecal samples.</title>
        <authorList>
            <person name="Pamer E.G."/>
            <person name="Barat B."/>
            <person name="Waligurski E."/>
            <person name="Medina S."/>
            <person name="Paddock L."/>
            <person name="Mostad J."/>
        </authorList>
    </citation>
    <scope>NUCLEOTIDE SEQUENCE [LARGE SCALE GENOMIC DNA]</scope>
    <source>
        <strain evidence="4 5">DFI.9.90</strain>
    </source>
</reference>
<dbReference type="EMBL" id="JANFYT010000003">
    <property type="protein sequence ID" value="MCQ4813243.1"/>
    <property type="molecule type" value="Genomic_DNA"/>
</dbReference>
<dbReference type="InterPro" id="IPR047057">
    <property type="entry name" value="MerR_fam"/>
</dbReference>
<dbReference type="AlphaFoldDB" id="A0AAW5K3X7"/>
<dbReference type="SUPFAM" id="SSF46955">
    <property type="entry name" value="Putative DNA-binding domain"/>
    <property type="match status" value="1"/>
</dbReference>
<name>A0AAW5K3X7_9BACT</name>